<keyword evidence="7" id="KW-1185">Reference proteome</keyword>
<dbReference type="InterPro" id="IPR036661">
    <property type="entry name" value="Luciferase-like_sf"/>
</dbReference>
<evidence type="ECO:0000256" key="4">
    <source>
        <dbReference type="ARBA" id="ARBA00023033"/>
    </source>
</evidence>
<dbReference type="Proteomes" id="UP000188929">
    <property type="component" value="Unassembled WGS sequence"/>
</dbReference>
<protein>
    <submittedName>
        <fullName evidence="6">NADP oxidoreductase</fullName>
    </submittedName>
</protein>
<dbReference type="Gene3D" id="3.20.20.30">
    <property type="entry name" value="Luciferase-like domain"/>
    <property type="match status" value="1"/>
</dbReference>
<dbReference type="GO" id="GO:0046306">
    <property type="term" value="P:alkanesulfonate catabolic process"/>
    <property type="evidence" value="ECO:0007669"/>
    <property type="project" value="TreeGrafter"/>
</dbReference>
<dbReference type="SUPFAM" id="SSF51679">
    <property type="entry name" value="Bacterial luciferase-like"/>
    <property type="match status" value="1"/>
</dbReference>
<evidence type="ECO:0000256" key="1">
    <source>
        <dbReference type="ARBA" id="ARBA00022630"/>
    </source>
</evidence>
<proteinExistence type="predicted"/>
<dbReference type="PANTHER" id="PTHR42847">
    <property type="entry name" value="ALKANESULFONATE MONOOXYGENASE"/>
    <property type="match status" value="1"/>
</dbReference>
<dbReference type="PANTHER" id="PTHR42847:SF4">
    <property type="entry name" value="ALKANESULFONATE MONOOXYGENASE-RELATED"/>
    <property type="match status" value="1"/>
</dbReference>
<dbReference type="AlphaFoldDB" id="A0A1V2IBC9"/>
<dbReference type="InterPro" id="IPR050172">
    <property type="entry name" value="SsuD_RutA_monooxygenase"/>
</dbReference>
<evidence type="ECO:0000313" key="6">
    <source>
        <dbReference type="EMBL" id="ONH30320.1"/>
    </source>
</evidence>
<dbReference type="Pfam" id="PF00296">
    <property type="entry name" value="Bac_luciferase"/>
    <property type="match status" value="1"/>
</dbReference>
<dbReference type="InterPro" id="IPR011251">
    <property type="entry name" value="Luciferase-like_dom"/>
</dbReference>
<name>A0A1V2IBC9_9ACTN</name>
<organism evidence="6 7">
    <name type="scientific">Pseudofrankia asymbiotica</name>
    <dbReference type="NCBI Taxonomy" id="1834516"/>
    <lineage>
        <taxon>Bacteria</taxon>
        <taxon>Bacillati</taxon>
        <taxon>Actinomycetota</taxon>
        <taxon>Actinomycetes</taxon>
        <taxon>Frankiales</taxon>
        <taxon>Frankiaceae</taxon>
        <taxon>Pseudofrankia</taxon>
    </lineage>
</organism>
<feature type="domain" description="Luciferase-like" evidence="5">
    <location>
        <begin position="12"/>
        <end position="203"/>
    </location>
</feature>
<evidence type="ECO:0000256" key="2">
    <source>
        <dbReference type="ARBA" id="ARBA00022643"/>
    </source>
</evidence>
<keyword evidence="3" id="KW-0560">Oxidoreductase</keyword>
<evidence type="ECO:0000259" key="5">
    <source>
        <dbReference type="Pfam" id="PF00296"/>
    </source>
</evidence>
<dbReference type="OrthoDB" id="3206024at2"/>
<gene>
    <name evidence="6" type="ORF">BL253_14325</name>
</gene>
<reference evidence="7" key="1">
    <citation type="submission" date="2016-10" db="EMBL/GenBank/DDBJ databases">
        <title>Frankia sp. NRRL B-16386 Genome sequencing.</title>
        <authorList>
            <person name="Ghodhbane-Gtari F."/>
            <person name="Swanson E."/>
            <person name="Gueddou A."/>
            <person name="Hezbri K."/>
            <person name="Ktari K."/>
            <person name="Nouioui I."/>
            <person name="Morris K."/>
            <person name="Simpson S."/>
            <person name="Abebe-Akele F."/>
            <person name="Thomas K."/>
            <person name="Gtari M."/>
            <person name="Tisa L.S."/>
        </authorList>
    </citation>
    <scope>NUCLEOTIDE SEQUENCE [LARGE SCALE GENOMIC DNA]</scope>
    <source>
        <strain evidence="7">NRRL B-16386</strain>
    </source>
</reference>
<keyword evidence="1" id="KW-0285">Flavoprotein</keyword>
<evidence type="ECO:0000256" key="3">
    <source>
        <dbReference type="ARBA" id="ARBA00023002"/>
    </source>
</evidence>
<evidence type="ECO:0000313" key="7">
    <source>
        <dbReference type="Proteomes" id="UP000188929"/>
    </source>
</evidence>
<dbReference type="STRING" id="1834516.BL253_14325"/>
<sequence>MEFHLYLPQMRMTMPEIVERARNAEQAGFTGIALMDHLAPPMAAGTPMFEAMTAATWVAAKTERLTVGHLVLCDMFRHPVLLAKQAVTLDHASEGRFELGIGWGSVPAELEQYGVGDATARTRVERLAETLAVLRLLWSGERADYQGEHVTLRDAMALPVPTRPIPITIGGTGPRTLALVAEYADWWNIQIGRLGQLDELRPRAGKARVSVQQLVTLVPADASPARRDEITALAQRRFGAMGAGGGLVTGTPAELTTYFAGLAARGVDRAYAWFTDFSAPETLAAFAEVVENLR</sequence>
<comment type="caution">
    <text evidence="6">The sequence shown here is derived from an EMBL/GenBank/DDBJ whole genome shotgun (WGS) entry which is preliminary data.</text>
</comment>
<dbReference type="GO" id="GO:0008726">
    <property type="term" value="F:alkanesulfonate monooxygenase activity"/>
    <property type="evidence" value="ECO:0007669"/>
    <property type="project" value="TreeGrafter"/>
</dbReference>
<dbReference type="RefSeq" id="WP_076817242.1">
    <property type="nucleotide sequence ID" value="NZ_MOMC01000027.1"/>
</dbReference>
<dbReference type="EMBL" id="MOMC01000027">
    <property type="protein sequence ID" value="ONH30320.1"/>
    <property type="molecule type" value="Genomic_DNA"/>
</dbReference>
<accession>A0A1V2IBC9</accession>
<keyword evidence="2" id="KW-0288">FMN</keyword>
<keyword evidence="4" id="KW-0503">Monooxygenase</keyword>